<protein>
    <submittedName>
        <fullName evidence="2">Oxidoreductase</fullName>
    </submittedName>
</protein>
<organism evidence="2 3">
    <name type="scientific">Denitromonas iodatirespirans</name>
    <dbReference type="NCBI Taxonomy" id="2795389"/>
    <lineage>
        <taxon>Bacteria</taxon>
        <taxon>Pseudomonadati</taxon>
        <taxon>Pseudomonadota</taxon>
        <taxon>Betaproteobacteria</taxon>
        <taxon>Rhodocyclales</taxon>
        <taxon>Zoogloeaceae</taxon>
        <taxon>Denitromonas</taxon>
    </lineage>
</organism>
<feature type="domain" description="Oxidoreductase-like" evidence="1">
    <location>
        <begin position="36"/>
        <end position="69"/>
    </location>
</feature>
<dbReference type="InterPro" id="IPR019180">
    <property type="entry name" value="Oxidoreductase-like_N"/>
</dbReference>
<dbReference type="EMBL" id="JAEKFT010000001">
    <property type="protein sequence ID" value="MBT0959835.1"/>
    <property type="molecule type" value="Genomic_DNA"/>
</dbReference>
<dbReference type="RefSeq" id="WP_214359581.1">
    <property type="nucleotide sequence ID" value="NZ_JAEKFT010000001.1"/>
</dbReference>
<sequence length="78" mass="8448">MSSTAAFRSAPLRHVDDAQALVGALRGQLDARRLVLRPPPPVPDSCCGRGCHGCVWEGYFTALVHWRDDACALIEDTA</sequence>
<dbReference type="AlphaFoldDB" id="A0A944D4F8"/>
<keyword evidence="3" id="KW-1185">Reference proteome</keyword>
<reference evidence="3" key="1">
    <citation type="journal article" date="2022" name="ISME J.">
        <title>Genetic and phylogenetic analysis of dissimilatory iodate-reducing bacteria identifies potential niches across the world's oceans.</title>
        <authorList>
            <person name="Reyes-Umana V."/>
            <person name="Henning Z."/>
            <person name="Lee K."/>
            <person name="Barnum T.P."/>
            <person name="Coates J.D."/>
        </authorList>
    </citation>
    <scope>NUCLEOTIDE SEQUENCE [LARGE SCALE GENOMIC DNA]</scope>
    <source>
        <strain evidence="3">IR12</strain>
    </source>
</reference>
<evidence type="ECO:0000259" key="1">
    <source>
        <dbReference type="Pfam" id="PF09791"/>
    </source>
</evidence>
<evidence type="ECO:0000313" key="2">
    <source>
        <dbReference type="EMBL" id="MBT0959835.1"/>
    </source>
</evidence>
<comment type="caution">
    <text evidence="2">The sequence shown here is derived from an EMBL/GenBank/DDBJ whole genome shotgun (WGS) entry which is preliminary data.</text>
</comment>
<name>A0A944D4F8_DENI1</name>
<gene>
    <name evidence="2" type="ORF">I8J34_01505</name>
</gene>
<proteinExistence type="predicted"/>
<dbReference type="Pfam" id="PF09791">
    <property type="entry name" value="Oxidored-like"/>
    <property type="match status" value="1"/>
</dbReference>
<evidence type="ECO:0000313" key="3">
    <source>
        <dbReference type="Proteomes" id="UP000694660"/>
    </source>
</evidence>
<accession>A0A944D4F8</accession>
<dbReference type="Proteomes" id="UP000694660">
    <property type="component" value="Unassembled WGS sequence"/>
</dbReference>